<dbReference type="InterPro" id="IPR000719">
    <property type="entry name" value="Prot_kinase_dom"/>
</dbReference>
<dbReference type="AlphaFoldDB" id="A0A015L9J7"/>
<dbReference type="InterPro" id="IPR051681">
    <property type="entry name" value="Ser/Thr_Kinases-Pseudokinases"/>
</dbReference>
<dbReference type="HOGENOM" id="CLU_000288_7_34_1"/>
<protein>
    <submittedName>
        <fullName evidence="3">Cdc15p</fullName>
    </submittedName>
</protein>
<keyword evidence="4" id="KW-1185">Reference proteome</keyword>
<dbReference type="EMBL" id="JEMT01029649">
    <property type="protein sequence ID" value="EXX51488.1"/>
    <property type="molecule type" value="Genomic_DNA"/>
</dbReference>
<evidence type="ECO:0000313" key="4">
    <source>
        <dbReference type="Proteomes" id="UP000022910"/>
    </source>
</evidence>
<evidence type="ECO:0000313" key="3">
    <source>
        <dbReference type="EMBL" id="EXX51488.1"/>
    </source>
</evidence>
<feature type="domain" description="Protein kinase" evidence="2">
    <location>
        <begin position="67"/>
        <end position="349"/>
    </location>
</feature>
<sequence length="659" mass="77349">MSFGNCQGCQQPKSSYDWCKSCNHKHFKNNFNNWTSENKIIDELIKKIQLNSSSYQEIIEWIPENRLIIQNCIGKGRFGTVYKATWKDGYIGYWNYDENCWKRYEKNCTVSVKILNNSENIQSDLLHQIFSAQNYNISGLIRYYGITQDSTTKNYAIISQYLETNVQNYLNQSNLSSNLLWLEKLEILMDVSSTLLQLHNSDLLHENLHTNNILCNMDNKIILSDLGLTHPSNKLNPKYEIKIPGFTNSYGLLNFIPPEIINGKNYTKESDIYCFGIIIWEIITQGTFFNQNKEINLPIIIKKPQLFKNLPNFPKLPYNLELLISKCWDHNPKKRPTIKIIHKQLREWWIGSWNKNMNDIITPFLNLDKTINNNIKEFDPIYIHNTLDISDDEEVDQSIPKHFKSILYNKQNQEIIIPTYFNNETTNTEETYQLPLINAITNTNIDTNMNVDIILDTNRDANIDAMIDAMKNVNIDTKIDTNADSNINTDSDINVYTNTLTNNTLITNSDVLDIDHLELQSPKDILLKLSKEIEFTKLFEPLSDQFTSYNKKDELYIIPGTFPNTEPYYSKENIFTQSDIIFYNAYLKELVKEMHHYWIMNNLSSILLKNWTMVMRIFFFYILSFIYFIICLFVLNRTTYVVVGYNMFDEELMKNKIGI</sequence>
<dbReference type="PROSITE" id="PS50011">
    <property type="entry name" value="PROTEIN_KINASE_DOM"/>
    <property type="match status" value="1"/>
</dbReference>
<organism evidence="3 4">
    <name type="scientific">Rhizophagus irregularis (strain DAOM 197198w)</name>
    <name type="common">Glomus intraradices</name>
    <dbReference type="NCBI Taxonomy" id="1432141"/>
    <lineage>
        <taxon>Eukaryota</taxon>
        <taxon>Fungi</taxon>
        <taxon>Fungi incertae sedis</taxon>
        <taxon>Mucoromycota</taxon>
        <taxon>Glomeromycotina</taxon>
        <taxon>Glomeromycetes</taxon>
        <taxon>Glomerales</taxon>
        <taxon>Glomeraceae</taxon>
        <taxon>Rhizophagus</taxon>
    </lineage>
</organism>
<dbReference type="Gene3D" id="3.30.200.20">
    <property type="entry name" value="Phosphorylase Kinase, domain 1"/>
    <property type="match status" value="1"/>
</dbReference>
<proteinExistence type="predicted"/>
<gene>
    <name evidence="3" type="ORF">RirG_261150</name>
</gene>
<evidence type="ECO:0000259" key="2">
    <source>
        <dbReference type="PROSITE" id="PS50011"/>
    </source>
</evidence>
<keyword evidence="1" id="KW-0472">Membrane</keyword>
<dbReference type="OrthoDB" id="69842at2759"/>
<comment type="caution">
    <text evidence="3">The sequence shown here is derived from an EMBL/GenBank/DDBJ whole genome shotgun (WGS) entry which is preliminary data.</text>
</comment>
<dbReference type="Pfam" id="PF07714">
    <property type="entry name" value="PK_Tyr_Ser-Thr"/>
    <property type="match status" value="1"/>
</dbReference>
<keyword evidence="1" id="KW-1133">Transmembrane helix</keyword>
<dbReference type="PANTHER" id="PTHR44329">
    <property type="entry name" value="SERINE/THREONINE-PROTEIN KINASE TNNI3K-RELATED"/>
    <property type="match status" value="1"/>
</dbReference>
<evidence type="ECO:0000256" key="1">
    <source>
        <dbReference type="SAM" id="Phobius"/>
    </source>
</evidence>
<reference evidence="3 4" key="1">
    <citation type="submission" date="2014-02" db="EMBL/GenBank/DDBJ databases">
        <title>Single nucleus genome sequencing reveals high similarity among nuclei of an endomycorrhizal fungus.</title>
        <authorList>
            <person name="Lin K."/>
            <person name="Geurts R."/>
            <person name="Zhang Z."/>
            <person name="Limpens E."/>
            <person name="Saunders D.G."/>
            <person name="Mu D."/>
            <person name="Pang E."/>
            <person name="Cao H."/>
            <person name="Cha H."/>
            <person name="Lin T."/>
            <person name="Zhou Q."/>
            <person name="Shang Y."/>
            <person name="Li Y."/>
            <person name="Ivanov S."/>
            <person name="Sharma T."/>
            <person name="Velzen R.V."/>
            <person name="Ruijter N.D."/>
            <person name="Aanen D.K."/>
            <person name="Win J."/>
            <person name="Kamoun S."/>
            <person name="Bisseling T."/>
            <person name="Huang S."/>
        </authorList>
    </citation>
    <scope>NUCLEOTIDE SEQUENCE [LARGE SCALE GENOMIC DNA]</scope>
    <source>
        <strain evidence="4">DAOM197198w</strain>
    </source>
</reference>
<dbReference type="GO" id="GO:0005524">
    <property type="term" value="F:ATP binding"/>
    <property type="evidence" value="ECO:0007669"/>
    <property type="project" value="InterPro"/>
</dbReference>
<dbReference type="SUPFAM" id="SSF56112">
    <property type="entry name" value="Protein kinase-like (PK-like)"/>
    <property type="match status" value="1"/>
</dbReference>
<dbReference type="InterPro" id="IPR011009">
    <property type="entry name" value="Kinase-like_dom_sf"/>
</dbReference>
<dbReference type="GO" id="GO:0004674">
    <property type="term" value="F:protein serine/threonine kinase activity"/>
    <property type="evidence" value="ECO:0007669"/>
    <property type="project" value="TreeGrafter"/>
</dbReference>
<accession>A0A015L9J7</accession>
<feature type="transmembrane region" description="Helical" evidence="1">
    <location>
        <begin position="613"/>
        <end position="635"/>
    </location>
</feature>
<dbReference type="SMR" id="A0A015L9J7"/>
<name>A0A015L9J7_RHIIW</name>
<dbReference type="Proteomes" id="UP000022910">
    <property type="component" value="Unassembled WGS sequence"/>
</dbReference>
<dbReference type="Gene3D" id="1.10.510.10">
    <property type="entry name" value="Transferase(Phosphotransferase) domain 1"/>
    <property type="match status" value="1"/>
</dbReference>
<dbReference type="InterPro" id="IPR001245">
    <property type="entry name" value="Ser-Thr/Tyr_kinase_cat_dom"/>
</dbReference>
<keyword evidence="1" id="KW-0812">Transmembrane</keyword>